<organism evidence="2 3">
    <name type="scientific">Cognatiyoonia sediminum</name>
    <dbReference type="NCBI Taxonomy" id="1508389"/>
    <lineage>
        <taxon>Bacteria</taxon>
        <taxon>Pseudomonadati</taxon>
        <taxon>Pseudomonadota</taxon>
        <taxon>Alphaproteobacteria</taxon>
        <taxon>Rhodobacterales</taxon>
        <taxon>Paracoccaceae</taxon>
        <taxon>Cognatiyoonia</taxon>
    </lineage>
</organism>
<dbReference type="OrthoDB" id="9802500at2"/>
<keyword evidence="3" id="KW-1185">Reference proteome</keyword>
<evidence type="ECO:0000313" key="3">
    <source>
        <dbReference type="Proteomes" id="UP000184074"/>
    </source>
</evidence>
<proteinExistence type="predicted"/>
<name>A0A1M5SJA9_9RHOB</name>
<dbReference type="RefSeq" id="WP_072902441.1">
    <property type="nucleotide sequence ID" value="NZ_FQXB01000006.1"/>
</dbReference>
<accession>A0A1M5SJA9</accession>
<gene>
    <name evidence="2" type="ORF">SAMN05444003_3001</name>
</gene>
<dbReference type="STRING" id="1508389.SAMN05444003_3001"/>
<feature type="domain" description="Tll0287-like" evidence="1">
    <location>
        <begin position="47"/>
        <end position="193"/>
    </location>
</feature>
<dbReference type="Proteomes" id="UP000184074">
    <property type="component" value="Unassembled WGS sequence"/>
</dbReference>
<dbReference type="EMBL" id="FQXB01000006">
    <property type="protein sequence ID" value="SHH38569.1"/>
    <property type="molecule type" value="Genomic_DNA"/>
</dbReference>
<evidence type="ECO:0000313" key="2">
    <source>
        <dbReference type="EMBL" id="SHH38569.1"/>
    </source>
</evidence>
<dbReference type="Pfam" id="PF11845">
    <property type="entry name" value="Tll0287-like"/>
    <property type="match status" value="1"/>
</dbReference>
<sequence>MSTFRLVLAGCIFCLAIYLFVSAPPPLEESGQRQTAARAVEVEHVFRAVNSVNEAARQIYTSRIVGPGKQVGLGFGEDWAEPDVEKGPLPALFLRLAAARLEAKPTRLSLNLGSDEPINKSNLFDAAQMEASGIVKSSREPVFSQIEEVGVVGMFPDIASAQPCVTCHNEHADSPKVDWELGDVMGATTWTYPDAVLGADEYLATTEATFEAVAEAYTQYLDKVSGFAEPIEIGSDWPDQGKLALPDLETFLTEVRAAASASIVDELILQSEAEVAQ</sequence>
<dbReference type="InterPro" id="IPR021796">
    <property type="entry name" value="Tll0287-like_dom"/>
</dbReference>
<dbReference type="AlphaFoldDB" id="A0A1M5SJA9"/>
<reference evidence="2 3" key="1">
    <citation type="submission" date="2016-11" db="EMBL/GenBank/DDBJ databases">
        <authorList>
            <person name="Jaros S."/>
            <person name="Januszkiewicz K."/>
            <person name="Wedrychowicz H."/>
        </authorList>
    </citation>
    <scope>NUCLEOTIDE SEQUENCE [LARGE SCALE GENOMIC DNA]</scope>
    <source>
        <strain evidence="2 3">DSM 28715</strain>
    </source>
</reference>
<evidence type="ECO:0000259" key="1">
    <source>
        <dbReference type="Pfam" id="PF11845"/>
    </source>
</evidence>
<protein>
    <recommendedName>
        <fullName evidence="1">Tll0287-like domain-containing protein</fullName>
    </recommendedName>
</protein>